<accession>A0A8H3PJQ0</accession>
<gene>
    <name evidence="8" type="ORF">IMSHALPRED_003146</name>
</gene>
<sequence length="262" mass="26203">MVSAQTPDGCSADYSGTFEYNPVSLSSASKRDLVPLHKRQTTVCTAQPYSTLKGGVLTDQCERTGEIVANAQFQYDLLVQNNAINTGGFSICSNGTLAVAGSAIFYHCLSGNFYNLYDASIGAQCSPVYLEIIPCTLPSDPTAGCPADTPSSALSPAASSSSTTTPVAVSSTPSTPAATTPAAVTSAAPSAPAAYVVSMPYTYATSNATTSAIATGTGAATPVSTSTPTTSPIAFHGAAASLAMGGKLLVSAVGIAALAFLA</sequence>
<dbReference type="PANTHER" id="PTHR47254">
    <property type="entry name" value="CELL WALL MANNOPROTEIN CIS3-RELATED"/>
    <property type="match status" value="1"/>
</dbReference>
<dbReference type="GO" id="GO:0005199">
    <property type="term" value="F:structural constituent of cell wall"/>
    <property type="evidence" value="ECO:0007669"/>
    <property type="project" value="TreeGrafter"/>
</dbReference>
<evidence type="ECO:0000256" key="5">
    <source>
        <dbReference type="ARBA" id="ARBA00038219"/>
    </source>
</evidence>
<organism evidence="8 9">
    <name type="scientific">Imshaugia aleurites</name>
    <dbReference type="NCBI Taxonomy" id="172621"/>
    <lineage>
        <taxon>Eukaryota</taxon>
        <taxon>Fungi</taxon>
        <taxon>Dikarya</taxon>
        <taxon>Ascomycota</taxon>
        <taxon>Pezizomycotina</taxon>
        <taxon>Lecanoromycetes</taxon>
        <taxon>OSLEUM clade</taxon>
        <taxon>Lecanoromycetidae</taxon>
        <taxon>Lecanorales</taxon>
        <taxon>Lecanorineae</taxon>
        <taxon>Parmeliaceae</taxon>
        <taxon>Imshaugia</taxon>
    </lineage>
</organism>
<evidence type="ECO:0000256" key="1">
    <source>
        <dbReference type="ARBA" id="ARBA00004191"/>
    </source>
</evidence>
<keyword evidence="2" id="KW-0134">Cell wall</keyword>
<dbReference type="Pfam" id="PF22799">
    <property type="entry name" value="PIR1-like_C"/>
    <property type="match status" value="1"/>
</dbReference>
<proteinExistence type="inferred from homology"/>
<evidence type="ECO:0000256" key="4">
    <source>
        <dbReference type="ARBA" id="ARBA00022729"/>
    </source>
</evidence>
<dbReference type="Proteomes" id="UP000664534">
    <property type="component" value="Unassembled WGS sequence"/>
</dbReference>
<evidence type="ECO:0000256" key="6">
    <source>
        <dbReference type="SAM" id="MobiDB-lite"/>
    </source>
</evidence>
<dbReference type="AlphaFoldDB" id="A0A8H3PJQ0"/>
<evidence type="ECO:0000259" key="7">
    <source>
        <dbReference type="Pfam" id="PF22799"/>
    </source>
</evidence>
<dbReference type="GO" id="GO:0009277">
    <property type="term" value="C:fungal-type cell wall"/>
    <property type="evidence" value="ECO:0007669"/>
    <property type="project" value="TreeGrafter"/>
</dbReference>
<protein>
    <recommendedName>
        <fullName evidence="7">Cell wall mannoprotein PIR1-like C-terminal domain-containing protein</fullName>
    </recommendedName>
</protein>
<dbReference type="OrthoDB" id="5415592at2759"/>
<dbReference type="InterPro" id="IPR051153">
    <property type="entry name" value="Yeast_CWMannoprotein_PIR"/>
</dbReference>
<reference evidence="8" key="1">
    <citation type="submission" date="2021-03" db="EMBL/GenBank/DDBJ databases">
        <authorList>
            <person name="Tagirdzhanova G."/>
        </authorList>
    </citation>
    <scope>NUCLEOTIDE SEQUENCE</scope>
</reference>
<evidence type="ECO:0000256" key="3">
    <source>
        <dbReference type="ARBA" id="ARBA00022525"/>
    </source>
</evidence>
<keyword evidence="4" id="KW-0732">Signal</keyword>
<dbReference type="EMBL" id="CAJPDT010000164">
    <property type="protein sequence ID" value="CAF9942004.1"/>
    <property type="molecule type" value="Genomic_DNA"/>
</dbReference>
<name>A0A8H3PJQ0_9LECA</name>
<evidence type="ECO:0000313" key="8">
    <source>
        <dbReference type="EMBL" id="CAF9942004.1"/>
    </source>
</evidence>
<feature type="region of interest" description="Disordered" evidence="6">
    <location>
        <begin position="146"/>
        <end position="181"/>
    </location>
</feature>
<comment type="caution">
    <text evidence="8">The sequence shown here is derived from an EMBL/GenBank/DDBJ whole genome shotgun (WGS) entry which is preliminary data.</text>
</comment>
<dbReference type="InterPro" id="IPR054508">
    <property type="entry name" value="PIR1-like_C"/>
</dbReference>
<comment type="similarity">
    <text evidence="5">Belongs to the PIR protein family.</text>
</comment>
<evidence type="ECO:0000256" key="2">
    <source>
        <dbReference type="ARBA" id="ARBA00022512"/>
    </source>
</evidence>
<feature type="domain" description="Cell wall mannoprotein PIR1-like C-terminal" evidence="7">
    <location>
        <begin position="55"/>
        <end position="128"/>
    </location>
</feature>
<keyword evidence="3" id="KW-0964">Secreted</keyword>
<dbReference type="GO" id="GO:0031505">
    <property type="term" value="P:fungal-type cell wall organization"/>
    <property type="evidence" value="ECO:0007669"/>
    <property type="project" value="TreeGrafter"/>
</dbReference>
<dbReference type="PANTHER" id="PTHR47254:SF1">
    <property type="entry name" value="CELL WALL MANNOPROTEIN CIS3-RELATED"/>
    <property type="match status" value="1"/>
</dbReference>
<comment type="subcellular location">
    <subcellularLocation>
        <location evidence="1">Secreted</location>
        <location evidence="1">Cell wall</location>
    </subcellularLocation>
</comment>
<keyword evidence="9" id="KW-1185">Reference proteome</keyword>
<evidence type="ECO:0000313" key="9">
    <source>
        <dbReference type="Proteomes" id="UP000664534"/>
    </source>
</evidence>